<dbReference type="Proteomes" id="UP000034333">
    <property type="component" value="Unassembled WGS sequence"/>
</dbReference>
<dbReference type="STRING" id="1619036.US58_C0004G0012"/>
<comment type="subcellular location">
    <subcellularLocation>
        <location evidence="1">Membrane</location>
        <topology evidence="1">Multi-pass membrane protein</topology>
    </subcellularLocation>
</comment>
<dbReference type="EMBL" id="LBTN01000004">
    <property type="protein sequence ID" value="KKQ41175.1"/>
    <property type="molecule type" value="Genomic_DNA"/>
</dbReference>
<evidence type="ECO:0000256" key="3">
    <source>
        <dbReference type="ARBA" id="ARBA00022989"/>
    </source>
</evidence>
<dbReference type="GO" id="GO:0016020">
    <property type="term" value="C:membrane"/>
    <property type="evidence" value="ECO:0007669"/>
    <property type="project" value="UniProtKB-SubCell"/>
</dbReference>
<feature type="transmembrane region" description="Helical" evidence="5">
    <location>
        <begin position="254"/>
        <end position="275"/>
    </location>
</feature>
<feature type="transmembrane region" description="Helical" evidence="5">
    <location>
        <begin position="59"/>
        <end position="76"/>
    </location>
</feature>
<name>A0A0G0HRE7_9BACT</name>
<accession>A0A0G0HRE7</accession>
<feature type="transmembrane region" description="Helical" evidence="5">
    <location>
        <begin position="220"/>
        <end position="242"/>
    </location>
</feature>
<keyword evidence="2 5" id="KW-0812">Transmembrane</keyword>
<reference evidence="7 8" key="1">
    <citation type="journal article" date="2015" name="Nature">
        <title>rRNA introns, odd ribosomes, and small enigmatic genomes across a large radiation of phyla.</title>
        <authorList>
            <person name="Brown C.T."/>
            <person name="Hug L.A."/>
            <person name="Thomas B.C."/>
            <person name="Sharon I."/>
            <person name="Castelle C.J."/>
            <person name="Singh A."/>
            <person name="Wilkins M.J."/>
            <person name="Williams K.H."/>
            <person name="Banfield J.F."/>
        </authorList>
    </citation>
    <scope>NUCLEOTIDE SEQUENCE [LARGE SCALE GENOMIC DNA]</scope>
</reference>
<feature type="transmembrane region" description="Helical" evidence="5">
    <location>
        <begin position="82"/>
        <end position="100"/>
    </location>
</feature>
<feature type="transmembrane region" description="Helical" evidence="5">
    <location>
        <begin position="295"/>
        <end position="314"/>
    </location>
</feature>
<organism evidence="7 8">
    <name type="scientific">Candidatus Magasanikbacteria bacterium GW2011_GWA2_37_8</name>
    <dbReference type="NCBI Taxonomy" id="1619036"/>
    <lineage>
        <taxon>Bacteria</taxon>
        <taxon>Candidatus Magasanikiibacteriota</taxon>
    </lineage>
</organism>
<evidence type="ECO:0000259" key="6">
    <source>
        <dbReference type="Pfam" id="PF04932"/>
    </source>
</evidence>
<feature type="transmembrane region" description="Helical" evidence="5">
    <location>
        <begin position="174"/>
        <end position="200"/>
    </location>
</feature>
<feature type="transmembrane region" description="Helical" evidence="5">
    <location>
        <begin position="137"/>
        <end position="154"/>
    </location>
</feature>
<sequence>MSKKIFWLSLAIFFLLRIFSFIFTPETPLLGASIVNTLLSIIVACATSYLLIKNNNWGWYIIAGEIILGGSGSYLGVGSVTLRTLLLIFSLTIFLAQKIKEKKTKDITNDKFFFIILGIGIWAIISAIIGFKNGHNLNAVISDLIPYLFLGYYFPLKEIITNNPKFLNVTKNILIATLVGNFIIITGTFFGFSSGLFSLQDSYYHWYRDVAGGKITALPFYFFRLVLNEHLLIVPIILWIIFELIKQKNTKLNWIVGIITILVLVINLTRIYYVALFVGTLLLFKKDYWLSCLKYSIVFAFILIIGFTTIHFTASRGQSLGWEIFGLRLQSIASPSIEDSSLSRMLLLPKIKEKIINSPIAGLGLGDTVTVYSPVFKQTITTPHFDWGYLEIWAEMGLIGLILWLTLIIKIIKKAKPQTLLLAMLGALLIINLTSPAFFHVFGIILLIYFLAKLSCDKSIPTTN</sequence>
<evidence type="ECO:0000256" key="5">
    <source>
        <dbReference type="SAM" id="Phobius"/>
    </source>
</evidence>
<gene>
    <name evidence="7" type="ORF">US58_C0004G0012</name>
</gene>
<dbReference type="Pfam" id="PF04932">
    <property type="entry name" value="Wzy_C"/>
    <property type="match status" value="1"/>
</dbReference>
<evidence type="ECO:0000313" key="8">
    <source>
        <dbReference type="Proteomes" id="UP000034333"/>
    </source>
</evidence>
<feature type="transmembrane region" description="Helical" evidence="5">
    <location>
        <begin position="419"/>
        <end position="452"/>
    </location>
</feature>
<dbReference type="AlphaFoldDB" id="A0A0G0HRE7"/>
<evidence type="ECO:0000256" key="1">
    <source>
        <dbReference type="ARBA" id="ARBA00004141"/>
    </source>
</evidence>
<feature type="transmembrane region" description="Helical" evidence="5">
    <location>
        <begin position="392"/>
        <end position="412"/>
    </location>
</feature>
<evidence type="ECO:0000256" key="2">
    <source>
        <dbReference type="ARBA" id="ARBA00022692"/>
    </source>
</evidence>
<proteinExistence type="predicted"/>
<comment type="caution">
    <text evidence="7">The sequence shown here is derived from an EMBL/GenBank/DDBJ whole genome shotgun (WGS) entry which is preliminary data.</text>
</comment>
<keyword evidence="3 5" id="KW-1133">Transmembrane helix</keyword>
<keyword evidence="4 5" id="KW-0472">Membrane</keyword>
<feature type="transmembrane region" description="Helical" evidence="5">
    <location>
        <begin position="30"/>
        <end position="52"/>
    </location>
</feature>
<protein>
    <recommendedName>
        <fullName evidence="6">O-antigen ligase-related domain-containing protein</fullName>
    </recommendedName>
</protein>
<evidence type="ECO:0000256" key="4">
    <source>
        <dbReference type="ARBA" id="ARBA00023136"/>
    </source>
</evidence>
<dbReference type="InterPro" id="IPR007016">
    <property type="entry name" value="O-antigen_ligase-rel_domated"/>
</dbReference>
<evidence type="ECO:0000313" key="7">
    <source>
        <dbReference type="EMBL" id="KKQ41175.1"/>
    </source>
</evidence>
<feature type="transmembrane region" description="Helical" evidence="5">
    <location>
        <begin position="112"/>
        <end position="131"/>
    </location>
</feature>
<feature type="domain" description="O-antigen ligase-related" evidence="6">
    <location>
        <begin position="257"/>
        <end position="405"/>
    </location>
</feature>